<keyword evidence="3 7" id="KW-1133">Transmembrane helix</keyword>
<feature type="region of interest" description="Disordered" evidence="6">
    <location>
        <begin position="332"/>
        <end position="355"/>
    </location>
</feature>
<accession>A0A8H5Z536</accession>
<reference evidence="9 10" key="1">
    <citation type="submission" date="2020-05" db="EMBL/GenBank/DDBJ databases">
        <title>Identification and distribution of gene clusters putatively required for synthesis of sphingolipid metabolism inhibitors in phylogenetically diverse species of the filamentous fungus Fusarium.</title>
        <authorList>
            <person name="Kim H.-S."/>
            <person name="Busman M."/>
            <person name="Brown D.W."/>
            <person name="Divon H."/>
            <person name="Uhlig S."/>
            <person name="Proctor R.H."/>
        </authorList>
    </citation>
    <scope>NUCLEOTIDE SEQUENCE [LARGE SCALE GENOMIC DNA]</scope>
    <source>
        <strain evidence="9 10">NRRL 66235</strain>
    </source>
</reference>
<evidence type="ECO:0000313" key="10">
    <source>
        <dbReference type="Proteomes" id="UP000544331"/>
    </source>
</evidence>
<protein>
    <recommendedName>
        <fullName evidence="8">Rhodopsin domain-containing protein</fullName>
    </recommendedName>
</protein>
<keyword evidence="10" id="KW-1185">Reference proteome</keyword>
<comment type="similarity">
    <text evidence="5">Belongs to the SAT4 family.</text>
</comment>
<feature type="transmembrane region" description="Helical" evidence="7">
    <location>
        <begin position="97"/>
        <end position="118"/>
    </location>
</feature>
<evidence type="ECO:0000256" key="6">
    <source>
        <dbReference type="SAM" id="MobiDB-lite"/>
    </source>
</evidence>
<dbReference type="InterPro" id="IPR049326">
    <property type="entry name" value="Rhodopsin_dom_fungi"/>
</dbReference>
<dbReference type="OrthoDB" id="3923077at2759"/>
<evidence type="ECO:0000256" key="3">
    <source>
        <dbReference type="ARBA" id="ARBA00022989"/>
    </source>
</evidence>
<sequence length="381" mass="41935">MLGGKAPMALAVMWSLVAITWIFVILRLYTRAVIVRSIGPDDHAYWLSGVLILLYTVFVHIAGLHGFGRSMPGPDATTFEMDEAALAIKNEMIGQTFAVVGMAVAKFSLGLFLLRIVVVKWQKILIWFSMASLSALSAICAIMFWTQCRPVEKIWDPLRVEGVCTFSVTPSAVALGVWCAVVDFFFALFPWIFIWNLNMKHREKMTIAGSMSFGVVAGVCGIVRTYEVATGFTANYTLDTVPLIIWSAAEMAVTLICIAIPILRPFWRRTMYGSNLSSERYQKQGHGSDGPAYNMNNVPRSRNTGGNSCGFPDAHSKLGLRGPSTITRIAGENNSDESILGPEYRHGPSPNPQDGIIHVKQDVQINWSQGSQGSQVSNYRG</sequence>
<feature type="transmembrane region" description="Helical" evidence="7">
    <location>
        <begin position="125"/>
        <end position="146"/>
    </location>
</feature>
<dbReference type="InterPro" id="IPR052337">
    <property type="entry name" value="SAT4-like"/>
</dbReference>
<dbReference type="Pfam" id="PF20684">
    <property type="entry name" value="Fung_rhodopsin"/>
    <property type="match status" value="1"/>
</dbReference>
<evidence type="ECO:0000313" key="9">
    <source>
        <dbReference type="EMBL" id="KAF5724353.1"/>
    </source>
</evidence>
<dbReference type="PANTHER" id="PTHR33048:SF93">
    <property type="entry name" value="INTEGRAL MEMBRANE PROTEIN"/>
    <property type="match status" value="1"/>
</dbReference>
<evidence type="ECO:0000256" key="7">
    <source>
        <dbReference type="SAM" id="Phobius"/>
    </source>
</evidence>
<dbReference type="EMBL" id="JAAOAN010000035">
    <property type="protein sequence ID" value="KAF5724353.1"/>
    <property type="molecule type" value="Genomic_DNA"/>
</dbReference>
<keyword evidence="4 7" id="KW-0472">Membrane</keyword>
<dbReference type="GO" id="GO:0016020">
    <property type="term" value="C:membrane"/>
    <property type="evidence" value="ECO:0007669"/>
    <property type="project" value="UniProtKB-SubCell"/>
</dbReference>
<gene>
    <name evidence="9" type="ORF">FMUND_918</name>
</gene>
<dbReference type="AlphaFoldDB" id="A0A8H5Z536"/>
<feature type="transmembrane region" description="Helical" evidence="7">
    <location>
        <begin position="244"/>
        <end position="263"/>
    </location>
</feature>
<feature type="transmembrane region" description="Helical" evidence="7">
    <location>
        <begin position="6"/>
        <end position="26"/>
    </location>
</feature>
<feature type="transmembrane region" description="Helical" evidence="7">
    <location>
        <begin position="166"/>
        <end position="193"/>
    </location>
</feature>
<comment type="caution">
    <text evidence="9">The sequence shown here is derived from an EMBL/GenBank/DDBJ whole genome shotgun (WGS) entry which is preliminary data.</text>
</comment>
<evidence type="ECO:0000256" key="5">
    <source>
        <dbReference type="ARBA" id="ARBA00038359"/>
    </source>
</evidence>
<feature type="transmembrane region" description="Helical" evidence="7">
    <location>
        <begin position="205"/>
        <end position="224"/>
    </location>
</feature>
<name>A0A8H5Z536_9HYPO</name>
<feature type="transmembrane region" description="Helical" evidence="7">
    <location>
        <begin position="46"/>
        <end position="67"/>
    </location>
</feature>
<evidence type="ECO:0000256" key="1">
    <source>
        <dbReference type="ARBA" id="ARBA00004141"/>
    </source>
</evidence>
<organism evidence="9 10">
    <name type="scientific">Fusarium mundagurra</name>
    <dbReference type="NCBI Taxonomy" id="1567541"/>
    <lineage>
        <taxon>Eukaryota</taxon>
        <taxon>Fungi</taxon>
        <taxon>Dikarya</taxon>
        <taxon>Ascomycota</taxon>
        <taxon>Pezizomycotina</taxon>
        <taxon>Sordariomycetes</taxon>
        <taxon>Hypocreomycetidae</taxon>
        <taxon>Hypocreales</taxon>
        <taxon>Nectriaceae</taxon>
        <taxon>Fusarium</taxon>
        <taxon>Fusarium fujikuroi species complex</taxon>
    </lineage>
</organism>
<proteinExistence type="inferred from homology"/>
<keyword evidence="2 7" id="KW-0812">Transmembrane</keyword>
<evidence type="ECO:0000256" key="2">
    <source>
        <dbReference type="ARBA" id="ARBA00022692"/>
    </source>
</evidence>
<evidence type="ECO:0000259" key="8">
    <source>
        <dbReference type="Pfam" id="PF20684"/>
    </source>
</evidence>
<feature type="domain" description="Rhodopsin" evidence="8">
    <location>
        <begin position="26"/>
        <end position="269"/>
    </location>
</feature>
<dbReference type="Proteomes" id="UP000544331">
    <property type="component" value="Unassembled WGS sequence"/>
</dbReference>
<evidence type="ECO:0000256" key="4">
    <source>
        <dbReference type="ARBA" id="ARBA00023136"/>
    </source>
</evidence>
<dbReference type="PANTHER" id="PTHR33048">
    <property type="entry name" value="PTH11-LIKE INTEGRAL MEMBRANE PROTEIN (AFU_ORTHOLOGUE AFUA_5G11245)"/>
    <property type="match status" value="1"/>
</dbReference>
<comment type="subcellular location">
    <subcellularLocation>
        <location evidence="1">Membrane</location>
        <topology evidence="1">Multi-pass membrane protein</topology>
    </subcellularLocation>
</comment>